<evidence type="ECO:0000259" key="2">
    <source>
        <dbReference type="Pfam" id="PF22483"/>
    </source>
</evidence>
<gene>
    <name evidence="3" type="ORF">BPULL_0932</name>
</gene>
<evidence type="ECO:0000256" key="1">
    <source>
        <dbReference type="SAM" id="MobiDB-lite"/>
    </source>
</evidence>
<evidence type="ECO:0000313" key="4">
    <source>
        <dbReference type="Proteomes" id="UP000029109"/>
    </source>
</evidence>
<evidence type="ECO:0000313" key="3">
    <source>
        <dbReference type="EMBL" id="KFI83649.1"/>
    </source>
</evidence>
<protein>
    <submittedName>
        <fullName evidence="3">Transposase</fullName>
    </submittedName>
</protein>
<proteinExistence type="predicted"/>
<comment type="caution">
    <text evidence="3">The sequence shown here is derived from an EMBL/GenBank/DDBJ whole genome shotgun (WGS) entry which is preliminary data.</text>
</comment>
<reference evidence="3 4" key="1">
    <citation type="submission" date="2014-03" db="EMBL/GenBank/DDBJ databases">
        <title>Genomics of Bifidobacteria.</title>
        <authorList>
            <person name="Ventura M."/>
            <person name="Milani C."/>
            <person name="Lugli G.A."/>
        </authorList>
    </citation>
    <scope>NUCLEOTIDE SEQUENCE [LARGE SCALE GENOMIC DNA]</scope>
    <source>
        <strain evidence="3 4">LMG 21816</strain>
    </source>
</reference>
<accession>A0A7V8KRH4</accession>
<dbReference type="Pfam" id="PF22483">
    <property type="entry name" value="Mu-transpos_C_2"/>
    <property type="match status" value="1"/>
</dbReference>
<feature type="domain" description="Transposase for insertion sequence element IS21-like C-terminal" evidence="2">
    <location>
        <begin position="37"/>
        <end position="108"/>
    </location>
</feature>
<organism evidence="3 4">
    <name type="scientific">Bifidobacterium pullorum</name>
    <dbReference type="NCBI Taxonomy" id="78448"/>
    <lineage>
        <taxon>Bacteria</taxon>
        <taxon>Bacillati</taxon>
        <taxon>Actinomycetota</taxon>
        <taxon>Actinomycetes</taxon>
        <taxon>Bifidobacteriales</taxon>
        <taxon>Bifidobacteriaceae</taxon>
        <taxon>Bifidobacterium</taxon>
    </lineage>
</organism>
<name>A0A7V8KRH4_9BIFI</name>
<dbReference type="EMBL" id="JGZJ01000005">
    <property type="protein sequence ID" value="KFI83649.1"/>
    <property type="molecule type" value="Genomic_DNA"/>
</dbReference>
<dbReference type="Proteomes" id="UP000029109">
    <property type="component" value="Unassembled WGS sequence"/>
</dbReference>
<dbReference type="AlphaFoldDB" id="A0A7V8KRH4"/>
<feature type="region of interest" description="Disordered" evidence="1">
    <location>
        <begin position="198"/>
        <end position="226"/>
    </location>
</feature>
<feature type="non-terminal residue" evidence="3">
    <location>
        <position position="1"/>
    </location>
</feature>
<dbReference type="InterPro" id="IPR054353">
    <property type="entry name" value="IstA-like_C"/>
</dbReference>
<feature type="compositionally biased region" description="Basic and acidic residues" evidence="1">
    <location>
        <begin position="201"/>
        <end position="226"/>
    </location>
</feature>
<sequence length="226" mass="25454">TRHLLSGCDAIADVDHYRSGRTIRDMFADDLEDMLPLPRARFDAVEWVERRADREGNVEIDSNRYLAGPSWRGWTLQVGLRAFDVEIRTRDGRKVNTLPRVYGRCGRTVRNPACLLPALARKPRAWGESPIRGDFPGKLRLRIDAMDSGDRQRTLRLIARASDASGFKAATAAAEHLVEQGHGIDEASLMTLARRIAAGETPHDEPAPDLHDYDRFMRPADDRKEA</sequence>